<evidence type="ECO:0000313" key="2">
    <source>
        <dbReference type="EMBL" id="SMF91813.1"/>
    </source>
</evidence>
<dbReference type="AlphaFoldDB" id="A0A1X7HSA7"/>
<dbReference type="Proteomes" id="UP000192940">
    <property type="component" value="Chromosome I"/>
</dbReference>
<evidence type="ECO:0000259" key="1">
    <source>
        <dbReference type="Pfam" id="PF14330"/>
    </source>
</evidence>
<dbReference type="InterPro" id="IPR025496">
    <property type="entry name" value="DUF4387"/>
</dbReference>
<keyword evidence="3" id="KW-1185">Reference proteome</keyword>
<protein>
    <recommendedName>
        <fullName evidence="1">DUF4387 domain-containing protein</fullName>
    </recommendedName>
</protein>
<dbReference type="Pfam" id="PF14330">
    <property type="entry name" value="DUF4387"/>
    <property type="match status" value="1"/>
</dbReference>
<accession>A0A1X7HSA7</accession>
<gene>
    <name evidence="2" type="ORF">SAMN05661091_5581</name>
</gene>
<organism evidence="2 3">
    <name type="scientific">Paenibacillus uliginis N3/975</name>
    <dbReference type="NCBI Taxonomy" id="1313296"/>
    <lineage>
        <taxon>Bacteria</taxon>
        <taxon>Bacillati</taxon>
        <taxon>Bacillota</taxon>
        <taxon>Bacilli</taxon>
        <taxon>Bacillales</taxon>
        <taxon>Paenibacillaceae</taxon>
        <taxon>Paenibacillus</taxon>
    </lineage>
</organism>
<feature type="domain" description="DUF4387" evidence="1">
    <location>
        <begin position="4"/>
        <end position="100"/>
    </location>
</feature>
<proteinExistence type="predicted"/>
<reference evidence="2 3" key="1">
    <citation type="submission" date="2017-04" db="EMBL/GenBank/DDBJ databases">
        <authorList>
            <person name="Afonso C.L."/>
            <person name="Miller P.J."/>
            <person name="Scott M.A."/>
            <person name="Spackman E."/>
            <person name="Goraichik I."/>
            <person name="Dimitrov K.M."/>
            <person name="Suarez D.L."/>
            <person name="Swayne D.E."/>
        </authorList>
    </citation>
    <scope>NUCLEOTIDE SEQUENCE [LARGE SCALE GENOMIC DNA]</scope>
    <source>
        <strain evidence="2 3">N3/975</strain>
    </source>
</reference>
<dbReference type="EMBL" id="LT840184">
    <property type="protein sequence ID" value="SMF91813.1"/>
    <property type="molecule type" value="Genomic_DNA"/>
</dbReference>
<dbReference type="RefSeq" id="WP_208916171.1">
    <property type="nucleotide sequence ID" value="NZ_LT840184.1"/>
</dbReference>
<name>A0A1X7HSA7_9BACL</name>
<dbReference type="STRING" id="1313296.SAMN05661091_5581"/>
<sequence length="108" mass="12143">MTQLGDLAKVLRSKNSGPFEITLDVLFDSKEQYDKVKQSGCITKRTICELYQIKEEQIHHLVFFDQALGFKITISRDISSGNVGDRDVYGAQQHAPLMKLTIDHSGEG</sequence>
<evidence type="ECO:0000313" key="3">
    <source>
        <dbReference type="Proteomes" id="UP000192940"/>
    </source>
</evidence>